<dbReference type="AlphaFoldDB" id="A0A2P5AU67"/>
<proteinExistence type="predicted"/>
<dbReference type="Proteomes" id="UP000237105">
    <property type="component" value="Unassembled WGS sequence"/>
</dbReference>
<keyword evidence="3" id="KW-1185">Reference proteome</keyword>
<organism evidence="2 3">
    <name type="scientific">Parasponia andersonii</name>
    <name type="common">Sponia andersonii</name>
    <dbReference type="NCBI Taxonomy" id="3476"/>
    <lineage>
        <taxon>Eukaryota</taxon>
        <taxon>Viridiplantae</taxon>
        <taxon>Streptophyta</taxon>
        <taxon>Embryophyta</taxon>
        <taxon>Tracheophyta</taxon>
        <taxon>Spermatophyta</taxon>
        <taxon>Magnoliopsida</taxon>
        <taxon>eudicotyledons</taxon>
        <taxon>Gunneridae</taxon>
        <taxon>Pentapetalae</taxon>
        <taxon>rosids</taxon>
        <taxon>fabids</taxon>
        <taxon>Rosales</taxon>
        <taxon>Cannabaceae</taxon>
        <taxon>Parasponia</taxon>
    </lineage>
</organism>
<dbReference type="OrthoDB" id="912280at2759"/>
<feature type="compositionally biased region" description="Basic and acidic residues" evidence="1">
    <location>
        <begin position="96"/>
        <end position="107"/>
    </location>
</feature>
<feature type="compositionally biased region" description="Basic and acidic residues" evidence="1">
    <location>
        <begin position="135"/>
        <end position="152"/>
    </location>
</feature>
<evidence type="ECO:0000256" key="1">
    <source>
        <dbReference type="SAM" id="MobiDB-lite"/>
    </source>
</evidence>
<evidence type="ECO:0000313" key="2">
    <source>
        <dbReference type="EMBL" id="PON40061.1"/>
    </source>
</evidence>
<gene>
    <name evidence="2" type="ORF">PanWU01x14_300040</name>
</gene>
<feature type="non-terminal residue" evidence="2">
    <location>
        <position position="1"/>
    </location>
</feature>
<dbReference type="EMBL" id="JXTB01000447">
    <property type="protein sequence ID" value="PON40061.1"/>
    <property type="molecule type" value="Genomic_DNA"/>
</dbReference>
<sequence>GQESDKRRKMFKDSLPKYELNMSIDMIYVQNRDRGIFKDLPKSGDPEHMKNRSRYCQFHKDHGHDTINYHSLYAQVMVAIQASKLKQSVKTGGSQSKEDAAGLEKGKQTQAFGSGEQALRIVPTIIGRPEPTESQEEKEKCQKRTEEREKCLRGMGHSVNHLTMGESYTSATPHRLHPTRFGHGVPTS</sequence>
<feature type="region of interest" description="Disordered" evidence="1">
    <location>
        <begin position="90"/>
        <end position="188"/>
    </location>
</feature>
<protein>
    <submittedName>
        <fullName evidence="2">Uncharacterized protein</fullName>
    </submittedName>
</protein>
<accession>A0A2P5AU67</accession>
<reference evidence="3" key="1">
    <citation type="submission" date="2016-06" db="EMBL/GenBank/DDBJ databases">
        <title>Parallel loss of symbiosis genes in relatives of nitrogen-fixing non-legume Parasponia.</title>
        <authorList>
            <person name="Van Velzen R."/>
            <person name="Holmer R."/>
            <person name="Bu F."/>
            <person name="Rutten L."/>
            <person name="Van Zeijl A."/>
            <person name="Liu W."/>
            <person name="Santuari L."/>
            <person name="Cao Q."/>
            <person name="Sharma T."/>
            <person name="Shen D."/>
            <person name="Roswanjaya Y."/>
            <person name="Wardhani T."/>
            <person name="Kalhor M.S."/>
            <person name="Jansen J."/>
            <person name="Van den Hoogen J."/>
            <person name="Gungor B."/>
            <person name="Hartog M."/>
            <person name="Hontelez J."/>
            <person name="Verver J."/>
            <person name="Yang W.-C."/>
            <person name="Schijlen E."/>
            <person name="Repin R."/>
            <person name="Schilthuizen M."/>
            <person name="Schranz E."/>
            <person name="Heidstra R."/>
            <person name="Miyata K."/>
            <person name="Fedorova E."/>
            <person name="Kohlen W."/>
            <person name="Bisseling T."/>
            <person name="Smit S."/>
            <person name="Geurts R."/>
        </authorList>
    </citation>
    <scope>NUCLEOTIDE SEQUENCE [LARGE SCALE GENOMIC DNA]</scope>
    <source>
        <strain evidence="3">cv. WU1-14</strain>
    </source>
</reference>
<comment type="caution">
    <text evidence="2">The sequence shown here is derived from an EMBL/GenBank/DDBJ whole genome shotgun (WGS) entry which is preliminary data.</text>
</comment>
<name>A0A2P5AU67_PARAD</name>
<evidence type="ECO:0000313" key="3">
    <source>
        <dbReference type="Proteomes" id="UP000237105"/>
    </source>
</evidence>